<proteinExistence type="predicted"/>
<name>A0A803LIR4_CHEQI</name>
<dbReference type="Proteomes" id="UP000596660">
    <property type="component" value="Unplaced"/>
</dbReference>
<reference evidence="1" key="1">
    <citation type="journal article" date="2017" name="Nature">
        <title>The genome of Chenopodium quinoa.</title>
        <authorList>
            <person name="Jarvis D.E."/>
            <person name="Ho Y.S."/>
            <person name="Lightfoot D.J."/>
            <person name="Schmoeckel S.M."/>
            <person name="Li B."/>
            <person name="Borm T.J.A."/>
            <person name="Ohyanagi H."/>
            <person name="Mineta K."/>
            <person name="Michell C.T."/>
            <person name="Saber N."/>
            <person name="Kharbatia N.M."/>
            <person name="Rupper R.R."/>
            <person name="Sharp A.R."/>
            <person name="Dally N."/>
            <person name="Boughton B.A."/>
            <person name="Woo Y.H."/>
            <person name="Gao G."/>
            <person name="Schijlen E.G.W.M."/>
            <person name="Guo X."/>
            <person name="Momin A.A."/>
            <person name="Negrao S."/>
            <person name="Al-Babili S."/>
            <person name="Gehring C."/>
            <person name="Roessner U."/>
            <person name="Jung C."/>
            <person name="Murphy K."/>
            <person name="Arold S.T."/>
            <person name="Gojobori T."/>
            <person name="van der Linden C.G."/>
            <person name="van Loo E.N."/>
            <person name="Jellen E.N."/>
            <person name="Maughan P.J."/>
            <person name="Tester M."/>
        </authorList>
    </citation>
    <scope>NUCLEOTIDE SEQUENCE [LARGE SCALE GENOMIC DNA]</scope>
    <source>
        <strain evidence="1">cv. PI 614886</strain>
    </source>
</reference>
<dbReference type="EnsemblPlants" id="AUR62013861-RA">
    <property type="protein sequence ID" value="AUR62013861-RA:cds"/>
    <property type="gene ID" value="AUR62013861"/>
</dbReference>
<evidence type="ECO:0000313" key="2">
    <source>
        <dbReference type="Proteomes" id="UP000596660"/>
    </source>
</evidence>
<dbReference type="AlphaFoldDB" id="A0A803LIR4"/>
<evidence type="ECO:0000313" key="1">
    <source>
        <dbReference type="EnsemblPlants" id="AUR62013861-RA:cds"/>
    </source>
</evidence>
<protein>
    <recommendedName>
        <fullName evidence="3">FAR1 domain-containing protein</fullName>
    </recommendedName>
</protein>
<evidence type="ECO:0008006" key="3">
    <source>
        <dbReference type="Google" id="ProtNLM"/>
    </source>
</evidence>
<sequence>MTLTVDALAGTVALRPVKDGTATAAEEVTVAIDEKSVRRHFGCRSSRSREDGKDGHGCTRELRYDAEDVDVGDGYENGGEDDVSVYEENTVMVNTVFGVEEEVPPPTLGMVFGSWDKLDTYFWSYGRQKGFGIVRAASRWVDVKKDLEKGKCCKQRRNAKWTCDCYGNATRKRKQDALKEGLDIRALALKE</sequence>
<reference evidence="1" key="2">
    <citation type="submission" date="2021-03" db="UniProtKB">
        <authorList>
            <consortium name="EnsemblPlants"/>
        </authorList>
    </citation>
    <scope>IDENTIFICATION</scope>
</reference>
<keyword evidence="2" id="KW-1185">Reference proteome</keyword>
<accession>A0A803LIR4</accession>
<organism evidence="1 2">
    <name type="scientific">Chenopodium quinoa</name>
    <name type="common">Quinoa</name>
    <dbReference type="NCBI Taxonomy" id="63459"/>
    <lineage>
        <taxon>Eukaryota</taxon>
        <taxon>Viridiplantae</taxon>
        <taxon>Streptophyta</taxon>
        <taxon>Embryophyta</taxon>
        <taxon>Tracheophyta</taxon>
        <taxon>Spermatophyta</taxon>
        <taxon>Magnoliopsida</taxon>
        <taxon>eudicotyledons</taxon>
        <taxon>Gunneridae</taxon>
        <taxon>Pentapetalae</taxon>
        <taxon>Caryophyllales</taxon>
        <taxon>Chenopodiaceae</taxon>
        <taxon>Chenopodioideae</taxon>
        <taxon>Atripliceae</taxon>
        <taxon>Chenopodium</taxon>
    </lineage>
</organism>
<dbReference type="Gramene" id="AUR62013861-RA">
    <property type="protein sequence ID" value="AUR62013861-RA:cds"/>
    <property type="gene ID" value="AUR62013861"/>
</dbReference>